<organism evidence="3 4">
    <name type="scientific">Planoprotostelium fungivorum</name>
    <dbReference type="NCBI Taxonomy" id="1890364"/>
    <lineage>
        <taxon>Eukaryota</taxon>
        <taxon>Amoebozoa</taxon>
        <taxon>Evosea</taxon>
        <taxon>Variosea</taxon>
        <taxon>Cavosteliida</taxon>
        <taxon>Cavosteliaceae</taxon>
        <taxon>Planoprotostelium</taxon>
    </lineage>
</organism>
<dbReference type="InterPro" id="IPR000980">
    <property type="entry name" value="SH2"/>
</dbReference>
<reference evidence="3 4" key="1">
    <citation type="journal article" date="2018" name="Genome Biol. Evol.">
        <title>Multiple Roots of Fruiting Body Formation in Amoebozoa.</title>
        <authorList>
            <person name="Hillmann F."/>
            <person name="Forbes G."/>
            <person name="Novohradska S."/>
            <person name="Ferling I."/>
            <person name="Riege K."/>
            <person name="Groth M."/>
            <person name="Westermann M."/>
            <person name="Marz M."/>
            <person name="Spaller T."/>
            <person name="Winckler T."/>
            <person name="Schaap P."/>
            <person name="Glockner G."/>
        </authorList>
    </citation>
    <scope>NUCLEOTIDE SEQUENCE [LARGE SCALE GENOMIC DNA]</scope>
    <source>
        <strain evidence="3 4">Jena</strain>
    </source>
</reference>
<evidence type="ECO:0000313" key="4">
    <source>
        <dbReference type="Proteomes" id="UP000241769"/>
    </source>
</evidence>
<sequence>MQQEMMLKAFENEKSLPWISFAQVLSGTTGARPFQVHSLHPFLKKKDSVSLSDYQKFIQWFTPFVREDEKTDGYTIEDILQVVDCPYFFGHMDAAAAMNVLKDCGRANTFLLRFSSTPKTYSLSAIDIYGVCYHWRFTGEKLEGRMSFDLDGRTYESLIDLVDCHKKEPLLKTVEGRGRMRLGGHLRTGIGGESGVALE</sequence>
<dbReference type="Gene3D" id="3.30.505.10">
    <property type="entry name" value="SH2 domain"/>
    <property type="match status" value="1"/>
</dbReference>
<keyword evidence="4" id="KW-1185">Reference proteome</keyword>
<dbReference type="SMART" id="SM00252">
    <property type="entry name" value="SH2"/>
    <property type="match status" value="1"/>
</dbReference>
<evidence type="ECO:0000313" key="3">
    <source>
        <dbReference type="EMBL" id="PRP88041.1"/>
    </source>
</evidence>
<evidence type="ECO:0000256" key="1">
    <source>
        <dbReference type="PROSITE-ProRule" id="PRU00191"/>
    </source>
</evidence>
<dbReference type="SUPFAM" id="SSF55550">
    <property type="entry name" value="SH2 domain"/>
    <property type="match status" value="1"/>
</dbReference>
<dbReference type="PROSITE" id="PS50001">
    <property type="entry name" value="SH2"/>
    <property type="match status" value="1"/>
</dbReference>
<dbReference type="Proteomes" id="UP000241769">
    <property type="component" value="Unassembled WGS sequence"/>
</dbReference>
<dbReference type="EMBL" id="MDYQ01000015">
    <property type="protein sequence ID" value="PRP88041.1"/>
    <property type="molecule type" value="Genomic_DNA"/>
</dbReference>
<comment type="caution">
    <text evidence="3">The sequence shown here is derived from an EMBL/GenBank/DDBJ whole genome shotgun (WGS) entry which is preliminary data.</text>
</comment>
<feature type="domain" description="SH2" evidence="2">
    <location>
        <begin position="87"/>
        <end position="190"/>
    </location>
</feature>
<dbReference type="Pfam" id="PF00017">
    <property type="entry name" value="SH2"/>
    <property type="match status" value="1"/>
</dbReference>
<name>A0A2P6NVP8_9EUKA</name>
<gene>
    <name evidence="3" type="ORF">PROFUN_04469</name>
</gene>
<dbReference type="CDD" id="cd00173">
    <property type="entry name" value="SH2"/>
    <property type="match status" value="1"/>
</dbReference>
<protein>
    <recommendedName>
        <fullName evidence="2">SH2 domain-containing protein</fullName>
    </recommendedName>
</protein>
<evidence type="ECO:0000259" key="2">
    <source>
        <dbReference type="PROSITE" id="PS50001"/>
    </source>
</evidence>
<dbReference type="InterPro" id="IPR036860">
    <property type="entry name" value="SH2_dom_sf"/>
</dbReference>
<keyword evidence="1" id="KW-0727">SH2 domain</keyword>
<dbReference type="InParanoid" id="A0A2P6NVP8"/>
<accession>A0A2P6NVP8</accession>
<proteinExistence type="predicted"/>
<dbReference type="AlphaFoldDB" id="A0A2P6NVP8"/>